<feature type="region of interest" description="Disordered" evidence="20">
    <location>
        <begin position="1258"/>
        <end position="1309"/>
    </location>
</feature>
<dbReference type="Pfam" id="PF00757">
    <property type="entry name" value="Furin-like"/>
    <property type="match status" value="1"/>
</dbReference>
<dbReference type="InterPro" id="IPR006212">
    <property type="entry name" value="Furin_repeat"/>
</dbReference>
<feature type="domain" description="Protein kinase" evidence="23">
    <location>
        <begin position="875"/>
        <end position="1133"/>
    </location>
</feature>
<evidence type="ECO:0000256" key="15">
    <source>
        <dbReference type="ARBA" id="ARBA00051243"/>
    </source>
</evidence>
<dbReference type="Pfam" id="PF14843">
    <property type="entry name" value="GF_recep_IV"/>
    <property type="match status" value="2"/>
</dbReference>
<evidence type="ECO:0000256" key="17">
    <source>
        <dbReference type="PIRSR" id="PIRSR000619-1"/>
    </source>
</evidence>
<keyword evidence="12" id="KW-0829">Tyrosine-protein kinase</keyword>
<keyword evidence="22" id="KW-0732">Signal</keyword>
<evidence type="ECO:0000256" key="13">
    <source>
        <dbReference type="ARBA" id="ARBA00023170"/>
    </source>
</evidence>
<evidence type="ECO:0000256" key="8">
    <source>
        <dbReference type="ARBA" id="ARBA00022777"/>
    </source>
</evidence>
<dbReference type="InterPro" id="IPR009030">
    <property type="entry name" value="Growth_fac_rcpt_cys_sf"/>
</dbReference>
<evidence type="ECO:0000256" key="18">
    <source>
        <dbReference type="PIRSR" id="PIRSR000619-2"/>
    </source>
</evidence>
<comment type="catalytic activity">
    <reaction evidence="15">
        <text>L-tyrosyl-[protein] + ATP = O-phospho-L-tyrosyl-[protein] + ADP + H(+)</text>
        <dbReference type="Rhea" id="RHEA:10596"/>
        <dbReference type="Rhea" id="RHEA-COMP:10136"/>
        <dbReference type="Rhea" id="RHEA-COMP:20101"/>
        <dbReference type="ChEBI" id="CHEBI:15378"/>
        <dbReference type="ChEBI" id="CHEBI:30616"/>
        <dbReference type="ChEBI" id="CHEBI:46858"/>
        <dbReference type="ChEBI" id="CHEBI:61978"/>
        <dbReference type="ChEBI" id="CHEBI:456216"/>
        <dbReference type="EC" id="2.7.10.1"/>
    </reaction>
</comment>
<dbReference type="EMBL" id="CAXKWB010032271">
    <property type="protein sequence ID" value="CAL4140877.1"/>
    <property type="molecule type" value="Genomic_DNA"/>
</dbReference>
<dbReference type="InterPro" id="IPR000494">
    <property type="entry name" value="Rcpt_L-dom"/>
</dbReference>
<dbReference type="PROSITE" id="PS50011">
    <property type="entry name" value="PROTEIN_KINASE_DOM"/>
    <property type="match status" value="1"/>
</dbReference>
<feature type="chain" id="PRO_5043853290" description="Epidermal growth factor receptor" evidence="22">
    <location>
        <begin position="21"/>
        <end position="1451"/>
    </location>
</feature>
<dbReference type="CDD" id="cd05057">
    <property type="entry name" value="PTKc_EGFR_like"/>
    <property type="match status" value="1"/>
</dbReference>
<evidence type="ECO:0000256" key="6">
    <source>
        <dbReference type="ARBA" id="ARBA00022692"/>
    </source>
</evidence>
<evidence type="ECO:0000256" key="14">
    <source>
        <dbReference type="ARBA" id="ARBA00023180"/>
    </source>
</evidence>
<keyword evidence="4" id="KW-0597">Phosphoprotein</keyword>
<dbReference type="InterPro" id="IPR000719">
    <property type="entry name" value="Prot_kinase_dom"/>
</dbReference>
<evidence type="ECO:0000256" key="10">
    <source>
        <dbReference type="ARBA" id="ARBA00022989"/>
    </source>
</evidence>
<dbReference type="Gene3D" id="1.10.510.10">
    <property type="entry name" value="Transferase(Phosphotransferase) domain 1"/>
    <property type="match status" value="1"/>
</dbReference>
<dbReference type="GO" id="GO:0043235">
    <property type="term" value="C:receptor complex"/>
    <property type="evidence" value="ECO:0007669"/>
    <property type="project" value="TreeGrafter"/>
</dbReference>
<dbReference type="Gene3D" id="3.30.200.20">
    <property type="entry name" value="Phosphorylase Kinase, domain 1"/>
    <property type="match status" value="1"/>
</dbReference>
<gene>
    <name evidence="24" type="ORF">MNOR_LOCUS28761</name>
</gene>
<evidence type="ECO:0000256" key="12">
    <source>
        <dbReference type="ARBA" id="ARBA00023137"/>
    </source>
</evidence>
<dbReference type="Pfam" id="PF01030">
    <property type="entry name" value="Recep_L_domain"/>
    <property type="match status" value="2"/>
</dbReference>
<evidence type="ECO:0000256" key="16">
    <source>
        <dbReference type="ARBA" id="ARBA00074007"/>
    </source>
</evidence>
<dbReference type="InterPro" id="IPR001245">
    <property type="entry name" value="Ser-Thr/Tyr_kinase_cat_dom"/>
</dbReference>
<feature type="non-terminal residue" evidence="24">
    <location>
        <position position="1451"/>
    </location>
</feature>
<dbReference type="CDD" id="cd00064">
    <property type="entry name" value="FU"/>
    <property type="match status" value="4"/>
</dbReference>
<dbReference type="PRINTS" id="PR00109">
    <property type="entry name" value="TYRKINASE"/>
</dbReference>
<dbReference type="InterPro" id="IPR016245">
    <property type="entry name" value="Tyr_kinase_EGF/ERB/XmrK_rcpt"/>
</dbReference>
<evidence type="ECO:0000256" key="22">
    <source>
        <dbReference type="SAM" id="SignalP"/>
    </source>
</evidence>
<keyword evidence="8" id="KW-0418">Kinase</keyword>
<evidence type="ECO:0000256" key="9">
    <source>
        <dbReference type="ARBA" id="ARBA00022840"/>
    </source>
</evidence>
<dbReference type="FunFam" id="1.10.510.10:FF:000233">
    <property type="entry name" value="receptor tyrosine-protein kinase erbB-3"/>
    <property type="match status" value="1"/>
</dbReference>
<keyword evidence="9 18" id="KW-0067">ATP-binding</keyword>
<dbReference type="SMART" id="SM00261">
    <property type="entry name" value="FU"/>
    <property type="match status" value="7"/>
</dbReference>
<keyword evidence="7 19" id="KW-0547">Nucleotide-binding</keyword>
<comment type="caution">
    <text evidence="24">The sequence shown here is derived from an EMBL/GenBank/DDBJ whole genome shotgun (WGS) entry which is preliminary data.</text>
</comment>
<evidence type="ECO:0000256" key="5">
    <source>
        <dbReference type="ARBA" id="ARBA00022679"/>
    </source>
</evidence>
<evidence type="ECO:0000256" key="11">
    <source>
        <dbReference type="ARBA" id="ARBA00023136"/>
    </source>
</evidence>
<evidence type="ECO:0000313" key="24">
    <source>
        <dbReference type="EMBL" id="CAL4140877.1"/>
    </source>
</evidence>
<evidence type="ECO:0000256" key="21">
    <source>
        <dbReference type="SAM" id="Phobius"/>
    </source>
</evidence>
<keyword evidence="14" id="KW-0325">Glycoprotein</keyword>
<dbReference type="InterPro" id="IPR036941">
    <property type="entry name" value="Rcpt_L-dom_sf"/>
</dbReference>
<dbReference type="GO" id="GO:0008284">
    <property type="term" value="P:positive regulation of cell population proliferation"/>
    <property type="evidence" value="ECO:0007669"/>
    <property type="project" value="TreeGrafter"/>
</dbReference>
<evidence type="ECO:0000259" key="23">
    <source>
        <dbReference type="PROSITE" id="PS50011"/>
    </source>
</evidence>
<dbReference type="GO" id="GO:0005524">
    <property type="term" value="F:ATP binding"/>
    <property type="evidence" value="ECO:0007669"/>
    <property type="project" value="UniProtKB-UniRule"/>
</dbReference>
<comment type="subcellular location">
    <subcellularLocation>
        <location evidence="1">Membrane</location>
        <topology evidence="1">Single-pass type I membrane protein</topology>
    </subcellularLocation>
</comment>
<dbReference type="GO" id="GO:0004714">
    <property type="term" value="F:transmembrane receptor protein tyrosine kinase activity"/>
    <property type="evidence" value="ECO:0007669"/>
    <property type="project" value="UniProtKB-EC"/>
</dbReference>
<dbReference type="EC" id="2.7.10.1" evidence="2"/>
<feature type="active site" description="Proton acceptor" evidence="17">
    <location>
        <position position="1000"/>
    </location>
</feature>
<keyword evidence="13" id="KW-0675">Receptor</keyword>
<accession>A0AAV2RS78</accession>
<dbReference type="InterPro" id="IPR020635">
    <property type="entry name" value="Tyr_kinase_cat_dom"/>
</dbReference>
<evidence type="ECO:0000256" key="2">
    <source>
        <dbReference type="ARBA" id="ARBA00011902"/>
    </source>
</evidence>
<dbReference type="InterPro" id="IPR050122">
    <property type="entry name" value="RTK"/>
</dbReference>
<keyword evidence="11 21" id="KW-0472">Membrane</keyword>
<feature type="binding site" evidence="18 19">
    <location>
        <position position="908"/>
    </location>
    <ligand>
        <name>ATP</name>
        <dbReference type="ChEBI" id="CHEBI:30616"/>
    </ligand>
</feature>
<keyword evidence="25" id="KW-1185">Reference proteome</keyword>
<dbReference type="InterPro" id="IPR006211">
    <property type="entry name" value="Furin-like_Cys-rich_dom"/>
</dbReference>
<dbReference type="FunFam" id="2.10.220.10:FF:000001">
    <property type="entry name" value="Receptor protein-tyrosine kinase"/>
    <property type="match status" value="1"/>
</dbReference>
<evidence type="ECO:0000256" key="19">
    <source>
        <dbReference type="PROSITE-ProRule" id="PRU10141"/>
    </source>
</evidence>
<protein>
    <recommendedName>
        <fullName evidence="16">Epidermal growth factor receptor</fullName>
        <ecNumber evidence="2">2.7.10.1</ecNumber>
    </recommendedName>
</protein>
<sequence length="1451" mass="162380">MAAHTVLLALLVLWMSLAQAVTSVADRPKEFIKGKKGGKICIGTNGRMSVPSNRDHHYRNLRDRYINCTYVDGNLELTWLQDENLDLSFLHNIREVTGYVLISHVDVKRIVLPSLQIIRGRTLFELNTYTNSFALFVTLSKMHTLEMPALRDILTGNVGFFNNYNLCHVQTIDWHEIRSDNVPKPFYVYNFTQPARTCDCHESCEKGCWGIGADNCQKFSKVTCASQCHQGRCYGRGPRECCHLFCAGGCSGPTQSDCLACKNFYDEGECKQECPPMMRYNTITYSWEPNPNGKYAYGATCVKNCPEHLLRDNGACVRSCPPSKKAVNGECVHCNGPCPKTCPGAANVHAGNIEQFRYCTVIQGSLTILDHSFDGFQEVFQNFTFGPRYPKMHPSALEVFSTLTEVTGFINIQASHPEFTDLSFLRNLEVIGGRDLTEYFSSLYIVKTSLRGLNLKKLRRIRSGKVYILENNDLCFVDNIKWKKLIRGDDVKSQILLQNNRDQDLCIADNEVCHSECSDDGCWGKGQEECLSCRNLKLDETCVKSCNNVGIYKKDNKMCGKCDAQCDGGCRGPDANHCIRCKSVTDGPYCVADCPSTKYNDNGTCQLCHENCVDGCYGPDNTVSKKGCKSCQKAVVTSDMIVEYCLKEDELCPEGFFSEWVSLQETGHMKVLAGKSICRRCHPRCKNCTAYGFHSSVCHECKNYRRGEQCEDECPQDHYADEVAHECKKCNAECSSTHGCRGPLESECNQCRNFRIFLSGEPGPNNTHFTCAATCPDELPYKIFPEDTSDPYCGVDLLPDEESIPAILGGTLGCVFLLCIFLSVFCYLWWQRNKTKEAALKMTMTMMPYDDAEPLKPTNIKPNLAKLRIVKEAELRRGGILGYGAFGTVYKGVWVPEGENVKIPVAIKVLREGTGTNVNKEILEEAYIMASVDHPNLLQLLAVCMTTQIMLITQLMPLGCLLDYVRNNKDKIGSKPLLNWCTQIARGMAYLEERGVVHRDLAARNVLVQTPNCIKITDFGLAKLLDYNEEEYKAAGGKMPIKWLALECIQHRIFTHKSDVWAFGVTVWEILTYGGRPYEDIPAREVPDLLEKGERLPQPPICTIDVYMLMIRCWMLDADSRPTHRELAEHLAKMARDPGRFLVIPGDKLMRLPSYTPNDEKELIKSLSSAIEGDGVVMAAEEYLQPKYGNLSAFTSSGTMTTSTSDPDTPIKKAFSGHNIDTLNGGCHYGTTGRRREFSENRHNSQREKKYAHLDNCGTLNGSLKRQREDTRSLRYTQDPLKNLGKDMADDSNTASNSVPLPSPGIGGSGPSYGWVGDLRLDLPLDEDDYLMPQQPQGPPSVGPSHQPYAQSVREAQKQLYGSYQRGQNGHLPRAWVGMDNPEYHMMNQRTHMMYGNHNGSHQQTVGVPVLDQPGCRNGYAGGGNNSGPSSGSYQLPMPPPEASHEYYNEI</sequence>
<dbReference type="PROSITE" id="PS00107">
    <property type="entry name" value="PROTEIN_KINASE_ATP"/>
    <property type="match status" value="1"/>
</dbReference>
<dbReference type="Gene3D" id="3.80.20.20">
    <property type="entry name" value="Receptor L-domain"/>
    <property type="match status" value="2"/>
</dbReference>
<evidence type="ECO:0000256" key="1">
    <source>
        <dbReference type="ARBA" id="ARBA00004479"/>
    </source>
</evidence>
<dbReference type="PROSITE" id="PS00109">
    <property type="entry name" value="PROTEIN_KINASE_TYR"/>
    <property type="match status" value="1"/>
</dbReference>
<dbReference type="Gene3D" id="2.10.220.10">
    <property type="entry name" value="Hormone Receptor, Insulin-like Growth Factor Receptor 1, Chain A, domain 2"/>
    <property type="match status" value="3"/>
</dbReference>
<feature type="binding site" evidence="18">
    <location>
        <begin position="881"/>
        <end position="889"/>
    </location>
    <ligand>
        <name>ATP</name>
        <dbReference type="ChEBI" id="CHEBI:30616"/>
    </ligand>
</feature>
<evidence type="ECO:0000256" key="7">
    <source>
        <dbReference type="ARBA" id="ARBA00022741"/>
    </source>
</evidence>
<feature type="region of interest" description="Disordered" evidence="20">
    <location>
        <begin position="1418"/>
        <end position="1451"/>
    </location>
</feature>
<evidence type="ECO:0000256" key="20">
    <source>
        <dbReference type="SAM" id="MobiDB-lite"/>
    </source>
</evidence>
<evidence type="ECO:0000313" key="25">
    <source>
        <dbReference type="Proteomes" id="UP001497623"/>
    </source>
</evidence>
<dbReference type="PANTHER" id="PTHR24416:SF566">
    <property type="entry name" value="EPIDERMAL GROWTH FACTOR RECEPTOR"/>
    <property type="match status" value="1"/>
</dbReference>
<dbReference type="Pfam" id="PF07714">
    <property type="entry name" value="PK_Tyr_Ser-Thr"/>
    <property type="match status" value="1"/>
</dbReference>
<name>A0AAV2RS78_MEGNR</name>
<dbReference type="SUPFAM" id="SSF57184">
    <property type="entry name" value="Growth factor receptor domain"/>
    <property type="match status" value="3"/>
</dbReference>
<feature type="transmembrane region" description="Helical" evidence="21">
    <location>
        <begin position="806"/>
        <end position="830"/>
    </location>
</feature>
<dbReference type="InterPro" id="IPR017441">
    <property type="entry name" value="Protein_kinase_ATP_BS"/>
</dbReference>
<dbReference type="InterPro" id="IPR032778">
    <property type="entry name" value="GF_recep_IV"/>
</dbReference>
<keyword evidence="3" id="KW-0217">Developmental protein</keyword>
<keyword evidence="5" id="KW-0808">Transferase</keyword>
<dbReference type="GO" id="GO:0038127">
    <property type="term" value="P:ERBB signaling pathway"/>
    <property type="evidence" value="ECO:0007669"/>
    <property type="project" value="UniProtKB-ARBA"/>
</dbReference>
<organism evidence="24 25">
    <name type="scientific">Meganyctiphanes norvegica</name>
    <name type="common">Northern krill</name>
    <name type="synonym">Thysanopoda norvegica</name>
    <dbReference type="NCBI Taxonomy" id="48144"/>
    <lineage>
        <taxon>Eukaryota</taxon>
        <taxon>Metazoa</taxon>
        <taxon>Ecdysozoa</taxon>
        <taxon>Arthropoda</taxon>
        <taxon>Crustacea</taxon>
        <taxon>Multicrustacea</taxon>
        <taxon>Malacostraca</taxon>
        <taxon>Eumalacostraca</taxon>
        <taxon>Eucarida</taxon>
        <taxon>Euphausiacea</taxon>
        <taxon>Euphausiidae</taxon>
        <taxon>Meganyctiphanes</taxon>
    </lineage>
</organism>
<dbReference type="FunFam" id="2.10.220.10:FF:000024">
    <property type="entry name" value="Receptor protein-tyrosine kinase"/>
    <property type="match status" value="1"/>
</dbReference>
<dbReference type="SUPFAM" id="SSF52058">
    <property type="entry name" value="L domain-like"/>
    <property type="match status" value="2"/>
</dbReference>
<dbReference type="SMART" id="SM00219">
    <property type="entry name" value="TyrKc"/>
    <property type="match status" value="1"/>
</dbReference>
<dbReference type="GO" id="GO:0022008">
    <property type="term" value="P:neurogenesis"/>
    <property type="evidence" value="ECO:0007669"/>
    <property type="project" value="TreeGrafter"/>
</dbReference>
<proteinExistence type="predicted"/>
<evidence type="ECO:0000256" key="3">
    <source>
        <dbReference type="ARBA" id="ARBA00022473"/>
    </source>
</evidence>
<feature type="signal peptide" evidence="22">
    <location>
        <begin position="1"/>
        <end position="20"/>
    </location>
</feature>
<reference evidence="24 25" key="1">
    <citation type="submission" date="2024-05" db="EMBL/GenBank/DDBJ databases">
        <authorList>
            <person name="Wallberg A."/>
        </authorList>
    </citation>
    <scope>NUCLEOTIDE SEQUENCE [LARGE SCALE GENOMIC DNA]</scope>
</reference>
<evidence type="ECO:0000256" key="4">
    <source>
        <dbReference type="ARBA" id="ARBA00022553"/>
    </source>
</evidence>
<dbReference type="InterPro" id="IPR008266">
    <property type="entry name" value="Tyr_kinase_AS"/>
</dbReference>
<keyword evidence="6 21" id="KW-0812">Transmembrane</keyword>
<dbReference type="FunFam" id="3.30.200.20:FF:000422">
    <property type="entry name" value="Receptor protein-tyrosine kinase"/>
    <property type="match status" value="1"/>
</dbReference>
<dbReference type="SUPFAM" id="SSF56112">
    <property type="entry name" value="Protein kinase-like (PK-like)"/>
    <property type="match status" value="1"/>
</dbReference>
<dbReference type="Proteomes" id="UP001497623">
    <property type="component" value="Unassembled WGS sequence"/>
</dbReference>
<keyword evidence="10 21" id="KW-1133">Transmembrane helix</keyword>
<dbReference type="GO" id="GO:0043066">
    <property type="term" value="P:negative regulation of apoptotic process"/>
    <property type="evidence" value="ECO:0007669"/>
    <property type="project" value="TreeGrafter"/>
</dbReference>
<dbReference type="PIRSF" id="PIRSF000619">
    <property type="entry name" value="TyrPK_EGF-R"/>
    <property type="match status" value="1"/>
</dbReference>
<dbReference type="PANTHER" id="PTHR24416">
    <property type="entry name" value="TYROSINE-PROTEIN KINASE RECEPTOR"/>
    <property type="match status" value="1"/>
</dbReference>
<dbReference type="GO" id="GO:0009966">
    <property type="term" value="P:regulation of signal transduction"/>
    <property type="evidence" value="ECO:0007669"/>
    <property type="project" value="UniProtKB-ARBA"/>
</dbReference>
<dbReference type="GO" id="GO:0009925">
    <property type="term" value="C:basal plasma membrane"/>
    <property type="evidence" value="ECO:0007669"/>
    <property type="project" value="TreeGrafter"/>
</dbReference>
<dbReference type="InterPro" id="IPR011009">
    <property type="entry name" value="Kinase-like_dom_sf"/>
</dbReference>
<feature type="transmembrane region" description="Helical" evidence="21">
    <location>
        <begin position="937"/>
        <end position="956"/>
    </location>
</feature>